<evidence type="ECO:0000256" key="1">
    <source>
        <dbReference type="RuleBase" id="RU000363"/>
    </source>
</evidence>
<organism evidence="2 3">
    <name type="scientific">Monosiga brevicollis</name>
    <name type="common">Choanoflagellate</name>
    <dbReference type="NCBI Taxonomy" id="81824"/>
    <lineage>
        <taxon>Eukaryota</taxon>
        <taxon>Choanoflagellata</taxon>
        <taxon>Craspedida</taxon>
        <taxon>Salpingoecidae</taxon>
        <taxon>Monosiga</taxon>
    </lineage>
</organism>
<dbReference type="AlphaFoldDB" id="A9V1M6"/>
<proteinExistence type="inferred from homology"/>
<reference evidence="2 3" key="1">
    <citation type="journal article" date="2008" name="Nature">
        <title>The genome of the choanoflagellate Monosiga brevicollis and the origin of metazoans.</title>
        <authorList>
            <consortium name="JGI Sequencing"/>
            <person name="King N."/>
            <person name="Westbrook M.J."/>
            <person name="Young S.L."/>
            <person name="Kuo A."/>
            <person name="Abedin M."/>
            <person name="Chapman J."/>
            <person name="Fairclough S."/>
            <person name="Hellsten U."/>
            <person name="Isogai Y."/>
            <person name="Letunic I."/>
            <person name="Marr M."/>
            <person name="Pincus D."/>
            <person name="Putnam N."/>
            <person name="Rokas A."/>
            <person name="Wright K.J."/>
            <person name="Zuzow R."/>
            <person name="Dirks W."/>
            <person name="Good M."/>
            <person name="Goodstein D."/>
            <person name="Lemons D."/>
            <person name="Li W."/>
            <person name="Lyons J.B."/>
            <person name="Morris A."/>
            <person name="Nichols S."/>
            <person name="Richter D.J."/>
            <person name="Salamov A."/>
            <person name="Bork P."/>
            <person name="Lim W.A."/>
            <person name="Manning G."/>
            <person name="Miller W.T."/>
            <person name="McGinnis W."/>
            <person name="Shapiro H."/>
            <person name="Tjian R."/>
            <person name="Grigoriev I.V."/>
            <person name="Rokhsar D."/>
        </authorList>
    </citation>
    <scope>NUCLEOTIDE SEQUENCE [LARGE SCALE GENOMIC DNA]</scope>
    <source>
        <strain evidence="3">MX1 / ATCC 50154</strain>
    </source>
</reference>
<dbReference type="PROSITE" id="PS00061">
    <property type="entry name" value="ADH_SHORT"/>
    <property type="match status" value="1"/>
</dbReference>
<dbReference type="SUPFAM" id="SSF51735">
    <property type="entry name" value="NAD(P)-binding Rossmann-fold domains"/>
    <property type="match status" value="1"/>
</dbReference>
<dbReference type="Proteomes" id="UP000001357">
    <property type="component" value="Unassembled WGS sequence"/>
</dbReference>
<dbReference type="InterPro" id="IPR020904">
    <property type="entry name" value="Sc_DH/Rdtase_CS"/>
</dbReference>
<accession>A9V1M6</accession>
<sequence>MASSATCGTAVVTGATSGIGKAVAIYLATQGYNVVLAGRRAALGEEVVETIQAAGGQAIFCQTDVSKPSDMAQLFASAAERFGHITLVINNAGAEGTPVKLSDPGAQASYDDLMAINVRSVLTSLEHATPLLVASGGGAIINVSSGMSVMRVPETGPYTISKAALDAVTRVAAVELAEQNIDVYSLNLYVFNTEMANRFAARTGLSKAELGAKLNPSGETGRPEDVAEFILELISGGHASRFKSGDCIALDSRKKAGLVHYALPETLTAVPPSS</sequence>
<dbReference type="InterPro" id="IPR036291">
    <property type="entry name" value="NAD(P)-bd_dom_sf"/>
</dbReference>
<evidence type="ECO:0008006" key="4">
    <source>
        <dbReference type="Google" id="ProtNLM"/>
    </source>
</evidence>
<name>A9V1M6_MONBE</name>
<dbReference type="EMBL" id="CH991554">
    <property type="protein sequence ID" value="EDQ88593.1"/>
    <property type="molecule type" value="Genomic_DNA"/>
</dbReference>
<dbReference type="RefSeq" id="XP_001746697.1">
    <property type="nucleotide sequence ID" value="XM_001746645.1"/>
</dbReference>
<dbReference type="CDD" id="cd05233">
    <property type="entry name" value="SDR_c"/>
    <property type="match status" value="1"/>
</dbReference>
<dbReference type="PANTHER" id="PTHR43975:SF2">
    <property type="entry name" value="EG:BACR7A4.14 PROTEIN-RELATED"/>
    <property type="match status" value="1"/>
</dbReference>
<dbReference type="PRINTS" id="PR00080">
    <property type="entry name" value="SDRFAMILY"/>
</dbReference>
<dbReference type="eggNOG" id="KOG0725">
    <property type="taxonomic scope" value="Eukaryota"/>
</dbReference>
<dbReference type="InterPro" id="IPR002347">
    <property type="entry name" value="SDR_fam"/>
</dbReference>
<evidence type="ECO:0000313" key="3">
    <source>
        <dbReference type="Proteomes" id="UP000001357"/>
    </source>
</evidence>
<dbReference type="Gene3D" id="3.40.50.720">
    <property type="entry name" value="NAD(P)-binding Rossmann-like Domain"/>
    <property type="match status" value="1"/>
</dbReference>
<dbReference type="Pfam" id="PF00106">
    <property type="entry name" value="adh_short"/>
    <property type="match status" value="1"/>
</dbReference>
<evidence type="ECO:0000313" key="2">
    <source>
        <dbReference type="EMBL" id="EDQ88593.1"/>
    </source>
</evidence>
<dbReference type="KEGG" id="mbr:MONBRDRAFT_8958"/>
<dbReference type="PANTHER" id="PTHR43975">
    <property type="entry name" value="ZGC:101858"/>
    <property type="match status" value="1"/>
</dbReference>
<dbReference type="InParanoid" id="A9V1M6"/>
<dbReference type="GeneID" id="5891912"/>
<dbReference type="OMA" id="WENCRET"/>
<dbReference type="STRING" id="81824.A9V1M6"/>
<protein>
    <recommendedName>
        <fullName evidence="4">Short-chain dehydrogenase/reductase SDR</fullName>
    </recommendedName>
</protein>
<dbReference type="FunFam" id="3.40.50.720:FF:000084">
    <property type="entry name" value="Short-chain dehydrogenase reductase"/>
    <property type="match status" value="1"/>
</dbReference>
<comment type="similarity">
    <text evidence="1">Belongs to the short-chain dehydrogenases/reductases (SDR) family.</text>
</comment>
<keyword evidence="3" id="KW-1185">Reference proteome</keyword>
<dbReference type="PRINTS" id="PR00081">
    <property type="entry name" value="GDHRDH"/>
</dbReference>
<gene>
    <name evidence="2" type="ORF">MONBRDRAFT_8958</name>
</gene>